<evidence type="ECO:0000256" key="1">
    <source>
        <dbReference type="SAM" id="MobiDB-lite"/>
    </source>
</evidence>
<gene>
    <name evidence="2" type="ORF">SKAU_G00277790</name>
</gene>
<reference evidence="2" key="1">
    <citation type="journal article" date="2023" name="Science">
        <title>Genome structures resolve the early diversification of teleost fishes.</title>
        <authorList>
            <person name="Parey E."/>
            <person name="Louis A."/>
            <person name="Montfort J."/>
            <person name="Bouchez O."/>
            <person name="Roques C."/>
            <person name="Iampietro C."/>
            <person name="Lluch J."/>
            <person name="Castinel A."/>
            <person name="Donnadieu C."/>
            <person name="Desvignes T."/>
            <person name="Floi Bucao C."/>
            <person name="Jouanno E."/>
            <person name="Wen M."/>
            <person name="Mejri S."/>
            <person name="Dirks R."/>
            <person name="Jansen H."/>
            <person name="Henkel C."/>
            <person name="Chen W.J."/>
            <person name="Zahm M."/>
            <person name="Cabau C."/>
            <person name="Klopp C."/>
            <person name="Thompson A.W."/>
            <person name="Robinson-Rechavi M."/>
            <person name="Braasch I."/>
            <person name="Lecointre G."/>
            <person name="Bobe J."/>
            <person name="Postlethwait J.H."/>
            <person name="Berthelot C."/>
            <person name="Roest Crollius H."/>
            <person name="Guiguen Y."/>
        </authorList>
    </citation>
    <scope>NUCLEOTIDE SEQUENCE</scope>
    <source>
        <strain evidence="2">WJC10195</strain>
    </source>
</reference>
<feature type="region of interest" description="Disordered" evidence="1">
    <location>
        <begin position="1"/>
        <end position="83"/>
    </location>
</feature>
<name>A0A9Q1EWL5_SYNKA</name>
<feature type="compositionally biased region" description="Basic and acidic residues" evidence="1">
    <location>
        <begin position="1"/>
        <end position="20"/>
    </location>
</feature>
<organism evidence="2 3">
    <name type="scientific">Synaphobranchus kaupii</name>
    <name type="common">Kaup's arrowtooth eel</name>
    <dbReference type="NCBI Taxonomy" id="118154"/>
    <lineage>
        <taxon>Eukaryota</taxon>
        <taxon>Metazoa</taxon>
        <taxon>Chordata</taxon>
        <taxon>Craniata</taxon>
        <taxon>Vertebrata</taxon>
        <taxon>Euteleostomi</taxon>
        <taxon>Actinopterygii</taxon>
        <taxon>Neopterygii</taxon>
        <taxon>Teleostei</taxon>
        <taxon>Anguilliformes</taxon>
        <taxon>Synaphobranchidae</taxon>
        <taxon>Synaphobranchus</taxon>
    </lineage>
</organism>
<keyword evidence="3" id="KW-1185">Reference proteome</keyword>
<dbReference type="AlphaFoldDB" id="A0A9Q1EWL5"/>
<proteinExistence type="predicted"/>
<feature type="compositionally biased region" description="Low complexity" evidence="1">
    <location>
        <begin position="38"/>
        <end position="53"/>
    </location>
</feature>
<dbReference type="EMBL" id="JAINUF010000011">
    <property type="protein sequence ID" value="KAJ8346378.1"/>
    <property type="molecule type" value="Genomic_DNA"/>
</dbReference>
<accession>A0A9Q1EWL5</accession>
<comment type="caution">
    <text evidence="2">The sequence shown here is derived from an EMBL/GenBank/DDBJ whole genome shotgun (WGS) entry which is preliminary data.</text>
</comment>
<evidence type="ECO:0000313" key="2">
    <source>
        <dbReference type="EMBL" id="KAJ8346378.1"/>
    </source>
</evidence>
<protein>
    <submittedName>
        <fullName evidence="2">Uncharacterized protein</fullName>
    </submittedName>
</protein>
<sequence>MDRKKSGERKKESESWDHNARTRLGFQDLGQGQGSFYGSPPLGSRSPRCSSSRGRADANVQHQTDATGGGQPHQGVSKIEACP</sequence>
<evidence type="ECO:0000313" key="3">
    <source>
        <dbReference type="Proteomes" id="UP001152622"/>
    </source>
</evidence>
<dbReference type="Proteomes" id="UP001152622">
    <property type="component" value="Chromosome 11"/>
</dbReference>